<organism evidence="14">
    <name type="scientific">hydrocarbon metagenome</name>
    <dbReference type="NCBI Taxonomy" id="938273"/>
    <lineage>
        <taxon>unclassified sequences</taxon>
        <taxon>metagenomes</taxon>
        <taxon>ecological metagenomes</taxon>
    </lineage>
</organism>
<gene>
    <name evidence="14" type="ORF">ASZ90_000169</name>
</gene>
<sequence>MTIMDDSPLLLAFLLTVLAGLATGVGSAMAFFAKRTNTSFLAVALGFSAGVMLYVSFVEIFQKARDALATQTTAVLANWYTVGAFFSGVLFIALIDKLVPSYENPHEMHTIEEMGMGQAALPKDEKHDFAKLRRAGILAAVAIAIHNFPEGLATFTAALSDPALGIAIAVAIAVHNIPEGMAVSIPIYYATGSRKKAFVYSFLSGVSEPVGALVGYVVLRPFFTPTVFGVLFAAVAGIMVYISLDQLLPSAEEYGEHHLCILGVVSGMAVMALSLLLFL</sequence>
<feature type="transmembrane region" description="Helical" evidence="13">
    <location>
        <begin position="197"/>
        <end position="219"/>
    </location>
</feature>
<keyword evidence="3" id="KW-0813">Transport</keyword>
<evidence type="ECO:0000256" key="1">
    <source>
        <dbReference type="ARBA" id="ARBA00004651"/>
    </source>
</evidence>
<evidence type="ECO:0000256" key="4">
    <source>
        <dbReference type="ARBA" id="ARBA00022475"/>
    </source>
</evidence>
<evidence type="ECO:0000256" key="8">
    <source>
        <dbReference type="ARBA" id="ARBA00022906"/>
    </source>
</evidence>
<dbReference type="Pfam" id="PF02535">
    <property type="entry name" value="Zip"/>
    <property type="match status" value="1"/>
</dbReference>
<keyword evidence="10" id="KW-0408">Iron</keyword>
<evidence type="ECO:0000256" key="12">
    <source>
        <dbReference type="ARBA" id="ARBA00023136"/>
    </source>
</evidence>
<evidence type="ECO:0000256" key="11">
    <source>
        <dbReference type="ARBA" id="ARBA00023065"/>
    </source>
</evidence>
<protein>
    <submittedName>
        <fullName evidence="14">Metal transporter, zip family</fullName>
    </submittedName>
</protein>
<evidence type="ECO:0000256" key="3">
    <source>
        <dbReference type="ARBA" id="ARBA00022448"/>
    </source>
</evidence>
<keyword evidence="9 13" id="KW-1133">Transmembrane helix</keyword>
<comment type="subcellular location">
    <subcellularLocation>
        <location evidence="1">Cell membrane</location>
        <topology evidence="1">Multi-pass membrane protein</topology>
    </subcellularLocation>
</comment>
<dbReference type="GO" id="GO:0046872">
    <property type="term" value="F:metal ion binding"/>
    <property type="evidence" value="ECO:0007669"/>
    <property type="project" value="UniProtKB-KW"/>
</dbReference>
<evidence type="ECO:0000313" key="14">
    <source>
        <dbReference type="EMBL" id="KUG29931.1"/>
    </source>
</evidence>
<dbReference type="EMBL" id="LNQE01000020">
    <property type="protein sequence ID" value="KUG29931.1"/>
    <property type="molecule type" value="Genomic_DNA"/>
</dbReference>
<dbReference type="AlphaFoldDB" id="A0A0W8G9W8"/>
<evidence type="ECO:0000256" key="2">
    <source>
        <dbReference type="ARBA" id="ARBA00009703"/>
    </source>
</evidence>
<evidence type="ECO:0000256" key="7">
    <source>
        <dbReference type="ARBA" id="ARBA00022833"/>
    </source>
</evidence>
<keyword evidence="12 13" id="KW-0472">Membrane</keyword>
<dbReference type="GO" id="GO:0005886">
    <property type="term" value="C:plasma membrane"/>
    <property type="evidence" value="ECO:0007669"/>
    <property type="project" value="UniProtKB-SubCell"/>
</dbReference>
<name>A0A0W8G9W8_9ZZZZ</name>
<feature type="transmembrane region" description="Helical" evidence="13">
    <location>
        <begin position="164"/>
        <end position="190"/>
    </location>
</feature>
<feature type="transmembrane region" description="Helical" evidence="13">
    <location>
        <begin position="259"/>
        <end position="278"/>
    </location>
</feature>
<feature type="transmembrane region" description="Helical" evidence="13">
    <location>
        <begin position="73"/>
        <end position="95"/>
    </location>
</feature>
<feature type="transmembrane region" description="Helical" evidence="13">
    <location>
        <begin position="40"/>
        <end position="61"/>
    </location>
</feature>
<keyword evidence="6" id="KW-0479">Metal-binding</keyword>
<dbReference type="HAMAP" id="MF_00548">
    <property type="entry name" value="ZupT"/>
    <property type="match status" value="1"/>
</dbReference>
<evidence type="ECO:0000256" key="5">
    <source>
        <dbReference type="ARBA" id="ARBA00022692"/>
    </source>
</evidence>
<accession>A0A0W8G9W8</accession>
<dbReference type="GO" id="GO:0005385">
    <property type="term" value="F:zinc ion transmembrane transporter activity"/>
    <property type="evidence" value="ECO:0007669"/>
    <property type="project" value="TreeGrafter"/>
</dbReference>
<evidence type="ECO:0000256" key="9">
    <source>
        <dbReference type="ARBA" id="ARBA00022989"/>
    </source>
</evidence>
<dbReference type="InterPro" id="IPR023498">
    <property type="entry name" value="Zn_transptr_ZupT"/>
</dbReference>
<evidence type="ECO:0000256" key="13">
    <source>
        <dbReference type="SAM" id="Phobius"/>
    </source>
</evidence>
<dbReference type="InterPro" id="IPR003689">
    <property type="entry name" value="ZIP"/>
</dbReference>
<dbReference type="NCBIfam" id="NF003243">
    <property type="entry name" value="PRK04201.1"/>
    <property type="match status" value="1"/>
</dbReference>
<comment type="caution">
    <text evidence="14">The sequence shown here is derived from an EMBL/GenBank/DDBJ whole genome shotgun (WGS) entry which is preliminary data.</text>
</comment>
<keyword evidence="5 13" id="KW-0812">Transmembrane</keyword>
<evidence type="ECO:0000256" key="10">
    <source>
        <dbReference type="ARBA" id="ARBA00023004"/>
    </source>
</evidence>
<keyword evidence="4" id="KW-1003">Cell membrane</keyword>
<feature type="transmembrane region" description="Helical" evidence="13">
    <location>
        <begin position="225"/>
        <end position="247"/>
    </location>
</feature>
<dbReference type="PANTHER" id="PTHR11040">
    <property type="entry name" value="ZINC/IRON TRANSPORTER"/>
    <property type="match status" value="1"/>
</dbReference>
<keyword evidence="11" id="KW-0406">Ion transport</keyword>
<dbReference type="PANTHER" id="PTHR11040:SF205">
    <property type="entry name" value="ZINC TRANSPORTER ZUPT"/>
    <property type="match status" value="1"/>
</dbReference>
<keyword evidence="8" id="KW-0864">Zinc transport</keyword>
<proteinExistence type="inferred from homology"/>
<evidence type="ECO:0000256" key="6">
    <source>
        <dbReference type="ARBA" id="ARBA00022723"/>
    </source>
</evidence>
<reference evidence="14" key="1">
    <citation type="journal article" date="2015" name="Proc. Natl. Acad. Sci. U.S.A.">
        <title>Networks of energetic and metabolic interactions define dynamics in microbial communities.</title>
        <authorList>
            <person name="Embree M."/>
            <person name="Liu J.K."/>
            <person name="Al-Bassam M.M."/>
            <person name="Zengler K."/>
        </authorList>
    </citation>
    <scope>NUCLEOTIDE SEQUENCE</scope>
</reference>
<comment type="similarity">
    <text evidence="2">Belongs to the ZIP transporter (TC 2.A.5) family. ZupT subfamily.</text>
</comment>
<keyword evidence="7" id="KW-0862">Zinc</keyword>